<dbReference type="AlphaFoldDB" id="A0AA36C0F8"/>
<evidence type="ECO:0000256" key="10">
    <source>
        <dbReference type="SAM" id="Phobius"/>
    </source>
</evidence>
<feature type="domain" description="Calcineurin-like phosphoesterase" evidence="12">
    <location>
        <begin position="37"/>
        <end position="302"/>
    </location>
</feature>
<evidence type="ECO:0000259" key="12">
    <source>
        <dbReference type="Pfam" id="PF00149"/>
    </source>
</evidence>
<keyword evidence="6 11" id="KW-0732">Signal</keyword>
<dbReference type="Proteomes" id="UP001162480">
    <property type="component" value="Chromosome 28"/>
</dbReference>
<dbReference type="GO" id="GO:0046872">
    <property type="term" value="F:metal ion binding"/>
    <property type="evidence" value="ECO:0007669"/>
    <property type="project" value="UniProtKB-KW"/>
</dbReference>
<evidence type="ECO:0000256" key="11">
    <source>
        <dbReference type="SAM" id="SignalP"/>
    </source>
</evidence>
<dbReference type="Gene3D" id="3.60.21.10">
    <property type="match status" value="1"/>
</dbReference>
<dbReference type="CDD" id="cd00842">
    <property type="entry name" value="MPP_ASMase"/>
    <property type="match status" value="1"/>
</dbReference>
<gene>
    <name evidence="14" type="ORF">OCTVUL_1B023878</name>
</gene>
<evidence type="ECO:0000313" key="14">
    <source>
        <dbReference type="EMBL" id="CAI9743187.1"/>
    </source>
</evidence>
<keyword evidence="9" id="KW-0325">Glycoprotein</keyword>
<sequence length="541" mass="61335">MLLSRSSLLTLVTFIAFDPVYCFPLTSSFHLQKDIGTIWQVTDFHLDVNYSTHGDHTQMCHNHASSPHHDHHFQDNLSTYGDYSCDSPWALVSSAVSAMKSIEASPDFILWTGDSIPHIKDSEDSPDKVYEVIGNITHLLRSTFPNTTIYPTVGNHDAYPSNQMPDTAPGSDFYAQLLSRSHWAELLQPDDQAQFVTAGYYSTLISTGFRLISLNTNLYYSMNNFTLNTTDPGGQFEWLQAQLELATQNKEKVLLMAHVPPGIFERRAFLQWMRPDFNEQLVDILSNYSDTVDMQIYGHEHTDTFRLLYKDGVVASVMLMAPAVTPMNSSLPGVGPNNPGVRLFHYNRTTHRLLNYHQYYLNLSSIRPGVNRAVWQLEYRALEDLPLDNFSAPAFFQLVSGFSFNKTSAFRRYLRYNTVSYQRDPIPDQCTLAEQVCAIVHPTMQGYMHCAAVLSQGKLNIDNAAVNFDGISSVPPMPFSPNYSYPSAAHPRGSVHIYVYYIVAVCSMCLCLAFVILAVLRKRYTSTPYLLFRYHPLTNRN</sequence>
<reference evidence="14" key="1">
    <citation type="submission" date="2023-08" db="EMBL/GenBank/DDBJ databases">
        <authorList>
            <person name="Alioto T."/>
            <person name="Alioto T."/>
            <person name="Gomez Garrido J."/>
        </authorList>
    </citation>
    <scope>NUCLEOTIDE SEQUENCE</scope>
</reference>
<keyword evidence="4" id="KW-0964">Secreted</keyword>
<dbReference type="GO" id="GO:0005615">
    <property type="term" value="C:extracellular space"/>
    <property type="evidence" value="ECO:0007669"/>
    <property type="project" value="TreeGrafter"/>
</dbReference>
<dbReference type="Pfam" id="PF00149">
    <property type="entry name" value="Metallophos"/>
    <property type="match status" value="1"/>
</dbReference>
<proteinExistence type="inferred from homology"/>
<evidence type="ECO:0000256" key="9">
    <source>
        <dbReference type="ARBA" id="ARBA00023180"/>
    </source>
</evidence>
<dbReference type="InterPro" id="IPR041805">
    <property type="entry name" value="ASMase/PPN1_MPP"/>
</dbReference>
<keyword evidence="10" id="KW-0472">Membrane</keyword>
<keyword evidence="7" id="KW-0378">Hydrolase</keyword>
<feature type="signal peptide" evidence="11">
    <location>
        <begin position="1"/>
        <end position="22"/>
    </location>
</feature>
<evidence type="ECO:0000256" key="1">
    <source>
        <dbReference type="ARBA" id="ARBA00001947"/>
    </source>
</evidence>
<evidence type="ECO:0000259" key="13">
    <source>
        <dbReference type="Pfam" id="PF19272"/>
    </source>
</evidence>
<evidence type="ECO:0000256" key="7">
    <source>
        <dbReference type="ARBA" id="ARBA00022801"/>
    </source>
</evidence>
<organism evidence="14 15">
    <name type="scientific">Octopus vulgaris</name>
    <name type="common">Common octopus</name>
    <dbReference type="NCBI Taxonomy" id="6645"/>
    <lineage>
        <taxon>Eukaryota</taxon>
        <taxon>Metazoa</taxon>
        <taxon>Spiralia</taxon>
        <taxon>Lophotrochozoa</taxon>
        <taxon>Mollusca</taxon>
        <taxon>Cephalopoda</taxon>
        <taxon>Coleoidea</taxon>
        <taxon>Octopodiformes</taxon>
        <taxon>Octopoda</taxon>
        <taxon>Incirrata</taxon>
        <taxon>Octopodidae</taxon>
        <taxon>Octopus</taxon>
    </lineage>
</organism>
<keyword evidence="8" id="KW-0862">Zinc</keyword>
<dbReference type="InterPro" id="IPR045473">
    <property type="entry name" value="ASM_C"/>
</dbReference>
<dbReference type="PANTHER" id="PTHR10340">
    <property type="entry name" value="SPHINGOMYELIN PHOSPHODIESTERASE"/>
    <property type="match status" value="1"/>
</dbReference>
<dbReference type="PANTHER" id="PTHR10340:SF57">
    <property type="entry name" value="METALLOPHOS DOMAIN-CONTAINING PROTEIN"/>
    <property type="match status" value="1"/>
</dbReference>
<feature type="chain" id="PRO_5041331186" evidence="11">
    <location>
        <begin position="23"/>
        <end position="541"/>
    </location>
</feature>
<dbReference type="InterPro" id="IPR029052">
    <property type="entry name" value="Metallo-depent_PP-like"/>
</dbReference>
<evidence type="ECO:0000256" key="3">
    <source>
        <dbReference type="ARBA" id="ARBA00008234"/>
    </source>
</evidence>
<name>A0AA36C0F8_OCTVU</name>
<evidence type="ECO:0000313" key="15">
    <source>
        <dbReference type="Proteomes" id="UP001162480"/>
    </source>
</evidence>
<evidence type="ECO:0000256" key="4">
    <source>
        <dbReference type="ARBA" id="ARBA00022525"/>
    </source>
</evidence>
<keyword evidence="15" id="KW-1185">Reference proteome</keyword>
<feature type="domain" description="Sphingomyelin phosphodiesterase C-terminal" evidence="13">
    <location>
        <begin position="318"/>
        <end position="451"/>
    </location>
</feature>
<comment type="cofactor">
    <cofactor evidence="1">
        <name>Zn(2+)</name>
        <dbReference type="ChEBI" id="CHEBI:29105"/>
    </cofactor>
</comment>
<dbReference type="GO" id="GO:0008081">
    <property type="term" value="F:phosphoric diester hydrolase activity"/>
    <property type="evidence" value="ECO:0007669"/>
    <property type="project" value="TreeGrafter"/>
</dbReference>
<comment type="similarity">
    <text evidence="3">Belongs to the acid sphingomyelinase family.</text>
</comment>
<evidence type="ECO:0000256" key="8">
    <source>
        <dbReference type="ARBA" id="ARBA00022833"/>
    </source>
</evidence>
<dbReference type="EMBL" id="OX597841">
    <property type="protein sequence ID" value="CAI9743187.1"/>
    <property type="molecule type" value="Genomic_DNA"/>
</dbReference>
<comment type="subcellular location">
    <subcellularLocation>
        <location evidence="2">Secreted</location>
    </subcellularLocation>
</comment>
<accession>A0AA36C0F8</accession>
<dbReference type="SUPFAM" id="SSF56300">
    <property type="entry name" value="Metallo-dependent phosphatases"/>
    <property type="match status" value="1"/>
</dbReference>
<evidence type="ECO:0000256" key="6">
    <source>
        <dbReference type="ARBA" id="ARBA00022729"/>
    </source>
</evidence>
<keyword evidence="10" id="KW-0812">Transmembrane</keyword>
<evidence type="ECO:0000256" key="5">
    <source>
        <dbReference type="ARBA" id="ARBA00022723"/>
    </source>
</evidence>
<keyword evidence="5" id="KW-0479">Metal-binding</keyword>
<feature type="transmembrane region" description="Helical" evidence="10">
    <location>
        <begin position="498"/>
        <end position="520"/>
    </location>
</feature>
<keyword evidence="10" id="KW-1133">Transmembrane helix</keyword>
<dbReference type="InterPro" id="IPR004843">
    <property type="entry name" value="Calcineurin-like_PHP"/>
</dbReference>
<protein>
    <submittedName>
        <fullName evidence="14">Acid sphingomyelinase-like phosphodiesterase 3b</fullName>
    </submittedName>
</protein>
<evidence type="ECO:0000256" key="2">
    <source>
        <dbReference type="ARBA" id="ARBA00004613"/>
    </source>
</evidence>
<dbReference type="Pfam" id="PF19272">
    <property type="entry name" value="ASMase_C"/>
    <property type="match status" value="1"/>
</dbReference>